<protein>
    <submittedName>
        <fullName evidence="8">Sulfate permease</fullName>
    </submittedName>
</protein>
<feature type="transmembrane region" description="Helical" evidence="5">
    <location>
        <begin position="155"/>
        <end position="175"/>
    </location>
</feature>
<feature type="transmembrane region" description="Helical" evidence="5">
    <location>
        <begin position="280"/>
        <end position="304"/>
    </location>
</feature>
<dbReference type="SUPFAM" id="SSF51206">
    <property type="entry name" value="cAMP-binding domain-like"/>
    <property type="match status" value="1"/>
</dbReference>
<comment type="subcellular location">
    <subcellularLocation>
        <location evidence="1">Membrane</location>
        <topology evidence="1">Multi-pass membrane protein</topology>
    </subcellularLocation>
</comment>
<evidence type="ECO:0000259" key="6">
    <source>
        <dbReference type="PROSITE" id="PS50042"/>
    </source>
</evidence>
<keyword evidence="9" id="KW-1185">Reference proteome</keyword>
<feature type="transmembrane region" description="Helical" evidence="5">
    <location>
        <begin position="195"/>
        <end position="211"/>
    </location>
</feature>
<feature type="transmembrane region" description="Helical" evidence="5">
    <location>
        <begin position="324"/>
        <end position="345"/>
    </location>
</feature>
<dbReference type="PROSITE" id="PS50042">
    <property type="entry name" value="CNMP_BINDING_3"/>
    <property type="match status" value="1"/>
</dbReference>
<dbReference type="AlphaFoldDB" id="A0A9W6GY39"/>
<evidence type="ECO:0000256" key="1">
    <source>
        <dbReference type="ARBA" id="ARBA00004141"/>
    </source>
</evidence>
<organism evidence="8 9">
    <name type="scientific">Methylocystis echinoides</name>
    <dbReference type="NCBI Taxonomy" id="29468"/>
    <lineage>
        <taxon>Bacteria</taxon>
        <taxon>Pseudomonadati</taxon>
        <taxon>Pseudomonadota</taxon>
        <taxon>Alphaproteobacteria</taxon>
        <taxon>Hyphomicrobiales</taxon>
        <taxon>Methylocystaceae</taxon>
        <taxon>Methylocystis</taxon>
    </lineage>
</organism>
<dbReference type="Proteomes" id="UP001144323">
    <property type="component" value="Unassembled WGS sequence"/>
</dbReference>
<proteinExistence type="predicted"/>
<evidence type="ECO:0000256" key="5">
    <source>
        <dbReference type="SAM" id="Phobius"/>
    </source>
</evidence>
<dbReference type="InterPro" id="IPR011547">
    <property type="entry name" value="SLC26A/SulP_dom"/>
</dbReference>
<dbReference type="SUPFAM" id="SSF52091">
    <property type="entry name" value="SpoIIaa-like"/>
    <property type="match status" value="1"/>
</dbReference>
<evidence type="ECO:0000256" key="2">
    <source>
        <dbReference type="ARBA" id="ARBA00022692"/>
    </source>
</evidence>
<feature type="transmembrane region" description="Helical" evidence="5">
    <location>
        <begin position="57"/>
        <end position="80"/>
    </location>
</feature>
<dbReference type="CDD" id="cd00038">
    <property type="entry name" value="CAP_ED"/>
    <property type="match status" value="1"/>
</dbReference>
<feature type="transmembrane region" description="Helical" evidence="5">
    <location>
        <begin position="479"/>
        <end position="500"/>
    </location>
</feature>
<evidence type="ECO:0000259" key="7">
    <source>
        <dbReference type="PROSITE" id="PS50801"/>
    </source>
</evidence>
<dbReference type="InterPro" id="IPR036513">
    <property type="entry name" value="STAS_dom_sf"/>
</dbReference>
<dbReference type="InterPro" id="IPR014710">
    <property type="entry name" value="RmlC-like_jellyroll"/>
</dbReference>
<dbReference type="InterPro" id="IPR018490">
    <property type="entry name" value="cNMP-bd_dom_sf"/>
</dbReference>
<dbReference type="Pfam" id="PF00027">
    <property type="entry name" value="cNMP_binding"/>
    <property type="match status" value="1"/>
</dbReference>
<keyword evidence="2 5" id="KW-0812">Transmembrane</keyword>
<dbReference type="CDD" id="cd07042">
    <property type="entry name" value="STAS_SulP_like_sulfate_transporter"/>
    <property type="match status" value="1"/>
</dbReference>
<evidence type="ECO:0000313" key="8">
    <source>
        <dbReference type="EMBL" id="GLI95014.1"/>
    </source>
</evidence>
<feature type="domain" description="Cyclic nucleotide-binding" evidence="6">
    <location>
        <begin position="622"/>
        <end position="711"/>
    </location>
</feature>
<feature type="transmembrane region" description="Helical" evidence="5">
    <location>
        <begin position="29"/>
        <end position="51"/>
    </location>
</feature>
<reference evidence="8" key="1">
    <citation type="journal article" date="2023" name="Int. J. Syst. Evol. Microbiol.">
        <title>Methylocystis iwaonis sp. nov., a type II methane-oxidizing bacterium from surface soil of a rice paddy field in Japan, and emended description of the genus Methylocystis (ex Whittenbury et al. 1970) Bowman et al. 1993.</title>
        <authorList>
            <person name="Kaise H."/>
            <person name="Sawadogo J.B."/>
            <person name="Alam M.S."/>
            <person name="Ueno C."/>
            <person name="Dianou D."/>
            <person name="Shinjo R."/>
            <person name="Asakawa S."/>
        </authorList>
    </citation>
    <scope>NUCLEOTIDE SEQUENCE</scope>
    <source>
        <strain evidence="8">LMG27198</strain>
    </source>
</reference>
<dbReference type="EMBL" id="BSEC01000001">
    <property type="protein sequence ID" value="GLI95014.1"/>
    <property type="molecule type" value="Genomic_DNA"/>
</dbReference>
<feature type="transmembrane region" description="Helical" evidence="5">
    <location>
        <begin position="357"/>
        <end position="375"/>
    </location>
</feature>
<dbReference type="PANTHER" id="PTHR43310:SF1">
    <property type="entry name" value="SULFATE TRANSPORTER YBAR-RELATED"/>
    <property type="match status" value="1"/>
</dbReference>
<dbReference type="Gene3D" id="2.60.120.10">
    <property type="entry name" value="Jelly Rolls"/>
    <property type="match status" value="1"/>
</dbReference>
<keyword evidence="3 5" id="KW-1133">Transmembrane helix</keyword>
<dbReference type="GO" id="GO:0016020">
    <property type="term" value="C:membrane"/>
    <property type="evidence" value="ECO:0007669"/>
    <property type="project" value="UniProtKB-SubCell"/>
</dbReference>
<sequence length="746" mass="79952">MNRLFRPPPSSSRFRGLAPRRGALATQDVVSGVVAPVVIIATSLSYSALIFSGSLAAYLPIGIGSGLIGAGLGAIVFALMSGLRFAVAAPDSKAIAVLASMAALIANNLATQGRADAVGPTVLAAVLVGSLIVGATSYAFGLLKLGRWIRFLPYPVIGGFMAASGWFLTSGAIRILTREPLSLKLLSDIAAGRHLAPLAVGALLAAALTRAQRARHPLAFPALLVVGTAAIPLALFLAGVPAPAARDAGWLLRLPEAASVSTPAYWLYGELGQIDWREILRYSGDYLALITVTVATLLLSIMAIEVEANAEVDLDHELKVNGAANLVAGLGGGTVTTLSVSRTLFGYKTGARSRGGGLIAGLLCLLPLALGPAPLGYVPVPMLGALLLQLGVAMLDEWLIRGWRSMQRADYLQLIAIFLTIVLFDFVAGVGVGVVAACITFAVNTSRVRLVKLGMDRSNFASRVDRPNYHAETLRRQGASIQIMWLHGFIFFGSAHNLLMHIKETVRGEKGGCRSLILDFRQVLGIDYSAVMTLLKLRHFAERDGFDLVFSDLPPNVAQSLSKGGLLTQGANCRVFPNLDAALEWCEDRLLASSGDMEEGRRSTDEWLKAELGGAQRLERLKNYFAMIELQPGDFVFRQGDPGDSLFLLSSGRVTILFNAPDGQAVRLRSMLSHTLLGEMGLYRDMPRGASVLVDEPTVVYRFTTEAMARMEREEPALAHAFHRFVVRTLASRLDFANREVAGLQR</sequence>
<evidence type="ECO:0000256" key="3">
    <source>
        <dbReference type="ARBA" id="ARBA00022989"/>
    </source>
</evidence>
<dbReference type="RefSeq" id="WP_281805337.1">
    <property type="nucleotide sequence ID" value="NZ_BSEC01000001.1"/>
</dbReference>
<dbReference type="Gene3D" id="3.30.750.24">
    <property type="entry name" value="STAS domain"/>
    <property type="match status" value="1"/>
</dbReference>
<keyword evidence="4 5" id="KW-0472">Membrane</keyword>
<dbReference type="PANTHER" id="PTHR43310">
    <property type="entry name" value="SULFATE TRANSPORTER YBAR-RELATED"/>
    <property type="match status" value="1"/>
</dbReference>
<name>A0A9W6GY39_9HYPH</name>
<feature type="transmembrane region" description="Helical" evidence="5">
    <location>
        <begin position="122"/>
        <end position="143"/>
    </location>
</feature>
<dbReference type="Pfam" id="PF01740">
    <property type="entry name" value="STAS"/>
    <property type="match status" value="1"/>
</dbReference>
<accession>A0A9W6GY39</accession>
<dbReference type="PROSITE" id="PS50801">
    <property type="entry name" value="STAS"/>
    <property type="match status" value="1"/>
</dbReference>
<evidence type="ECO:0000313" key="9">
    <source>
        <dbReference type="Proteomes" id="UP001144323"/>
    </source>
</evidence>
<gene>
    <name evidence="8" type="ORF">LMG27198_40060</name>
</gene>
<evidence type="ECO:0000256" key="4">
    <source>
        <dbReference type="ARBA" id="ARBA00023136"/>
    </source>
</evidence>
<feature type="transmembrane region" description="Helical" evidence="5">
    <location>
        <begin position="218"/>
        <end position="238"/>
    </location>
</feature>
<dbReference type="InterPro" id="IPR052706">
    <property type="entry name" value="Membrane-Transporter-like"/>
</dbReference>
<dbReference type="InterPro" id="IPR000595">
    <property type="entry name" value="cNMP-bd_dom"/>
</dbReference>
<dbReference type="Pfam" id="PF00916">
    <property type="entry name" value="Sulfate_transp"/>
    <property type="match status" value="1"/>
</dbReference>
<dbReference type="SMART" id="SM00100">
    <property type="entry name" value="cNMP"/>
    <property type="match status" value="1"/>
</dbReference>
<feature type="transmembrane region" description="Helical" evidence="5">
    <location>
        <begin position="411"/>
        <end position="443"/>
    </location>
</feature>
<comment type="caution">
    <text evidence="8">The sequence shown here is derived from an EMBL/GenBank/DDBJ whole genome shotgun (WGS) entry which is preliminary data.</text>
</comment>
<dbReference type="InterPro" id="IPR002645">
    <property type="entry name" value="STAS_dom"/>
</dbReference>
<feature type="domain" description="STAS" evidence="7">
    <location>
        <begin position="480"/>
        <end position="586"/>
    </location>
</feature>